<dbReference type="EMBL" id="UIVS01000003">
    <property type="protein sequence ID" value="SVP92687.1"/>
    <property type="molecule type" value="Genomic_DNA"/>
</dbReference>
<dbReference type="InterPro" id="IPR007751">
    <property type="entry name" value="DUF676_lipase-like"/>
</dbReference>
<accession>A0A3B0MVP3</accession>
<proteinExistence type="predicted"/>
<dbReference type="EMBL" id="UIVT01000003">
    <property type="protein sequence ID" value="SVP93492.1"/>
    <property type="molecule type" value="Genomic_DNA"/>
</dbReference>
<name>A0A3B0MVP3_THEAN</name>
<sequence>MSDPNPSSLCYHCTVRECEKVCYKDKNVKISEKNEFGNSKPLKDSLYASYLKAMSIKTILSASFSDFVNYFANSVEDDVSLDEKNAFQLKYSGFPDNLSRCDSCLCYFSTSAFCHCKDCSSGDENHYVILMHGILSTPLMMTDLCKALLEAYPSLFIYFPVSACKKTLLGTSYVLNLLIDELKRLFSKIPNHFKLSLIGHSYGGILLRYFLMYYLLNKQNSAGITSNTLNSTQHITDYSFKSSDSNTTCYNDELDQDCTFFSKDIVWKNFIFVATPLVGTFENNSELKRLANLIGSDTISELDNKTIDLLFLLKGEGFLNKFEKVVAYGNISGDMMVAPRTSLILPNYLVNEEKLREIANVLYKYPGQPANIKMNNNNFHLIFNDVTKVLQNSNPHSPDNSYATKLTSRFNDLVDAKINNTKHMKFIEDMLNGRPVFSDEDKMKFSTVITDIVSNGNVDELEKFDDDDYFYNQILMGLLSKLKILKFAVYIPRIHFPHRSIITYQSPISNDTYTYQILENMVNIFET</sequence>
<dbReference type="Pfam" id="PF05057">
    <property type="entry name" value="DUF676"/>
    <property type="match status" value="1"/>
</dbReference>
<dbReference type="InterPro" id="IPR029058">
    <property type="entry name" value="AB_hydrolase_fold"/>
</dbReference>
<evidence type="ECO:0000313" key="2">
    <source>
        <dbReference type="EMBL" id="SVP92687.1"/>
    </source>
</evidence>
<dbReference type="PANTHER" id="PTHR12482">
    <property type="entry name" value="LIPASE ROG1-RELATED-RELATED"/>
    <property type="match status" value="1"/>
</dbReference>
<organism evidence="3">
    <name type="scientific">Theileria annulata</name>
    <dbReference type="NCBI Taxonomy" id="5874"/>
    <lineage>
        <taxon>Eukaryota</taxon>
        <taxon>Sar</taxon>
        <taxon>Alveolata</taxon>
        <taxon>Apicomplexa</taxon>
        <taxon>Aconoidasida</taxon>
        <taxon>Piroplasmida</taxon>
        <taxon>Theileriidae</taxon>
        <taxon>Theileria</taxon>
    </lineage>
</organism>
<dbReference type="InterPro" id="IPR044294">
    <property type="entry name" value="Lipase-like"/>
</dbReference>
<dbReference type="Gene3D" id="3.40.50.1820">
    <property type="entry name" value="alpha/beta hydrolase"/>
    <property type="match status" value="1"/>
</dbReference>
<gene>
    <name evidence="3" type="ORF">TAT_000248500</name>
    <name evidence="2" type="ORF">TAV_000248500</name>
</gene>
<feature type="domain" description="DUF676" evidence="1">
    <location>
        <begin position="123"/>
        <end position="341"/>
    </location>
</feature>
<dbReference type="SUPFAM" id="SSF53474">
    <property type="entry name" value="alpha/beta-Hydrolases"/>
    <property type="match status" value="1"/>
</dbReference>
<evidence type="ECO:0000259" key="1">
    <source>
        <dbReference type="Pfam" id="PF05057"/>
    </source>
</evidence>
<evidence type="ECO:0000313" key="3">
    <source>
        <dbReference type="EMBL" id="SVP93492.1"/>
    </source>
</evidence>
<dbReference type="AlphaFoldDB" id="A0A3B0MVP3"/>
<dbReference type="PANTHER" id="PTHR12482:SF62">
    <property type="entry name" value="LIPASE ROG1-RELATED"/>
    <property type="match status" value="1"/>
</dbReference>
<protein>
    <submittedName>
        <fullName evidence="3">Serine esterase (DUF676), putative</fullName>
    </submittedName>
</protein>
<dbReference type="VEuPathDB" id="PiroplasmaDB:TA04050"/>
<reference evidence="3" key="1">
    <citation type="submission" date="2018-07" db="EMBL/GenBank/DDBJ databases">
        <authorList>
            <person name="Quirk P.G."/>
            <person name="Krulwich T.A."/>
        </authorList>
    </citation>
    <scope>NUCLEOTIDE SEQUENCE</scope>
    <source>
        <strain evidence="3">Anand</strain>
    </source>
</reference>